<keyword evidence="2" id="KW-1185">Reference proteome</keyword>
<dbReference type="AlphaFoldDB" id="A0A392W9M0"/>
<evidence type="ECO:0000313" key="2">
    <source>
        <dbReference type="Proteomes" id="UP000265520"/>
    </source>
</evidence>
<dbReference type="Proteomes" id="UP000265520">
    <property type="component" value="Unassembled WGS sequence"/>
</dbReference>
<comment type="caution">
    <text evidence="1">The sequence shown here is derived from an EMBL/GenBank/DDBJ whole genome shotgun (WGS) entry which is preliminary data.</text>
</comment>
<accession>A0A392W9M0</accession>
<dbReference type="EMBL" id="LXQA011398036">
    <property type="protein sequence ID" value="MCI95841.1"/>
    <property type="molecule type" value="Genomic_DNA"/>
</dbReference>
<reference evidence="1 2" key="1">
    <citation type="journal article" date="2018" name="Front. Plant Sci.">
        <title>Red Clover (Trifolium pratense) and Zigzag Clover (T. medium) - A Picture of Genomic Similarities and Differences.</title>
        <authorList>
            <person name="Dluhosova J."/>
            <person name="Istvanek J."/>
            <person name="Nedelnik J."/>
            <person name="Repkova J."/>
        </authorList>
    </citation>
    <scope>NUCLEOTIDE SEQUENCE [LARGE SCALE GENOMIC DNA]</scope>
    <source>
        <strain evidence="2">cv. 10/8</strain>
        <tissue evidence="1">Leaf</tissue>
    </source>
</reference>
<proteinExistence type="predicted"/>
<sequence length="54" mass="5926">SSYQLLQEDGVVSKTGARVVFKAHMLSRSNKIVEGSRGCVYYVCVIENGREFGG</sequence>
<name>A0A392W9M0_9FABA</name>
<evidence type="ECO:0000313" key="1">
    <source>
        <dbReference type="EMBL" id="MCI95841.1"/>
    </source>
</evidence>
<organism evidence="1 2">
    <name type="scientific">Trifolium medium</name>
    <dbReference type="NCBI Taxonomy" id="97028"/>
    <lineage>
        <taxon>Eukaryota</taxon>
        <taxon>Viridiplantae</taxon>
        <taxon>Streptophyta</taxon>
        <taxon>Embryophyta</taxon>
        <taxon>Tracheophyta</taxon>
        <taxon>Spermatophyta</taxon>
        <taxon>Magnoliopsida</taxon>
        <taxon>eudicotyledons</taxon>
        <taxon>Gunneridae</taxon>
        <taxon>Pentapetalae</taxon>
        <taxon>rosids</taxon>
        <taxon>fabids</taxon>
        <taxon>Fabales</taxon>
        <taxon>Fabaceae</taxon>
        <taxon>Papilionoideae</taxon>
        <taxon>50 kb inversion clade</taxon>
        <taxon>NPAAA clade</taxon>
        <taxon>Hologalegina</taxon>
        <taxon>IRL clade</taxon>
        <taxon>Trifolieae</taxon>
        <taxon>Trifolium</taxon>
    </lineage>
</organism>
<protein>
    <submittedName>
        <fullName evidence="1">Uncharacterized protein</fullName>
    </submittedName>
</protein>
<feature type="non-terminal residue" evidence="1">
    <location>
        <position position="1"/>
    </location>
</feature>